<accession>A0ABY6Z8F0</accession>
<dbReference type="RefSeq" id="WP_268046400.1">
    <property type="nucleotide sequence ID" value="NZ_CP104064.1"/>
</dbReference>
<protein>
    <recommendedName>
        <fullName evidence="4">Copper amine oxidase N-terminal domain-containing protein</fullName>
    </recommendedName>
</protein>
<organism evidence="2 3">
    <name type="scientific">Alicyclobacillus dauci</name>
    <dbReference type="NCBI Taxonomy" id="1475485"/>
    <lineage>
        <taxon>Bacteria</taxon>
        <taxon>Bacillati</taxon>
        <taxon>Bacillota</taxon>
        <taxon>Bacilli</taxon>
        <taxon>Bacillales</taxon>
        <taxon>Alicyclobacillaceae</taxon>
        <taxon>Alicyclobacillus</taxon>
    </lineage>
</organism>
<dbReference type="EMBL" id="CP104064">
    <property type="protein sequence ID" value="WAH38808.1"/>
    <property type="molecule type" value="Genomic_DNA"/>
</dbReference>
<keyword evidence="3" id="KW-1185">Reference proteome</keyword>
<reference evidence="2" key="1">
    <citation type="submission" date="2022-08" db="EMBL/GenBank/DDBJ databases">
        <title>Alicyclobacillus dauci DSM2870, complete genome.</title>
        <authorList>
            <person name="Wang Q."/>
            <person name="Cai R."/>
            <person name="Wang Z."/>
        </authorList>
    </citation>
    <scope>NUCLEOTIDE SEQUENCE</scope>
    <source>
        <strain evidence="2">DSM 28700</strain>
    </source>
</reference>
<gene>
    <name evidence="2" type="ORF">NZD86_10180</name>
</gene>
<evidence type="ECO:0000256" key="1">
    <source>
        <dbReference type="SAM" id="SignalP"/>
    </source>
</evidence>
<evidence type="ECO:0008006" key="4">
    <source>
        <dbReference type="Google" id="ProtNLM"/>
    </source>
</evidence>
<dbReference type="Proteomes" id="UP001164803">
    <property type="component" value="Chromosome"/>
</dbReference>
<keyword evidence="1" id="KW-0732">Signal</keyword>
<name>A0ABY6Z8F0_9BACL</name>
<sequence length="464" mass="50171">MRHKKKKWATVGISALAATGAIFAPGVTFAQSTTATVLTRIVIDNRQISSPNGLVQHGTMYLPIYYVMSALQSAYGIHSSWNGRVWQMESSVSTISSPVSHLGSGNVMIEVNGINVSAVRSVVAADPATPGHSMTTYVPIYNVMQVLKRLNLISTWDGQTWGIFSQVNPVLVDDYRVKNPNMHIEAMAPVQFGQDSSDSLVVESQSTANAPVTVGVVSPNGTVFDTITDSFFPGEVESLPTPNGSIAAIYSSAGAHNFHLQLFEEQNGISKSVGDYSGDNGVIAWVVNGVPMLLTSNRTYSWTLVDNHGNQDDLAHNTLYTWKQGEYTQSQQFDSSVFEYNNSRPVPPDVQAVGLMNGLLHGTASDIYSTMKTGNWSASRVTSRFLSDFKAVIPRLSFLTRVPLTQAIDLQAQTDSTGNITYSYSYGGDQIKIGATKQSDGSFALSSFSFVNTTETGMATSYSK</sequence>
<feature type="chain" id="PRO_5045701108" description="Copper amine oxidase N-terminal domain-containing protein" evidence="1">
    <location>
        <begin position="31"/>
        <end position="464"/>
    </location>
</feature>
<evidence type="ECO:0000313" key="3">
    <source>
        <dbReference type="Proteomes" id="UP001164803"/>
    </source>
</evidence>
<proteinExistence type="predicted"/>
<evidence type="ECO:0000313" key="2">
    <source>
        <dbReference type="EMBL" id="WAH38808.1"/>
    </source>
</evidence>
<feature type="signal peptide" evidence="1">
    <location>
        <begin position="1"/>
        <end position="30"/>
    </location>
</feature>